<accession>A0ACC3DAE3</accession>
<keyword evidence="2" id="KW-1185">Reference proteome</keyword>
<reference evidence="1" key="1">
    <citation type="submission" date="2024-09" db="EMBL/GenBank/DDBJ databases">
        <title>Black Yeasts Isolated from many extreme environments.</title>
        <authorList>
            <person name="Coleine C."/>
            <person name="Stajich J.E."/>
            <person name="Selbmann L."/>
        </authorList>
    </citation>
    <scope>NUCLEOTIDE SEQUENCE</scope>
    <source>
        <strain evidence="1">CCFEE 5737</strain>
    </source>
</reference>
<evidence type="ECO:0000313" key="1">
    <source>
        <dbReference type="EMBL" id="KAK3064401.1"/>
    </source>
</evidence>
<name>A0ACC3DAE3_9PEZI</name>
<gene>
    <name evidence="1" type="ORF">LTS18_007505</name>
</gene>
<evidence type="ECO:0000313" key="2">
    <source>
        <dbReference type="Proteomes" id="UP001186974"/>
    </source>
</evidence>
<protein>
    <submittedName>
        <fullName evidence="1">Uncharacterized protein</fullName>
    </submittedName>
</protein>
<dbReference type="Proteomes" id="UP001186974">
    <property type="component" value="Unassembled WGS sequence"/>
</dbReference>
<sequence length="129" mass="13547">MRSYTSTILVATAALTSAQRPNGTSICDYYTAALLKENNATNQMTLLTLIVNTAVIGNYTQPNVGISVPGILKPGMYNDTTVSLAPYFDGSLASSNRGGDHGVSVNFLDDGVASPLLMNKPSNGTTSRQ</sequence>
<organism evidence="1 2">
    <name type="scientific">Coniosporium uncinatum</name>
    <dbReference type="NCBI Taxonomy" id="93489"/>
    <lineage>
        <taxon>Eukaryota</taxon>
        <taxon>Fungi</taxon>
        <taxon>Dikarya</taxon>
        <taxon>Ascomycota</taxon>
        <taxon>Pezizomycotina</taxon>
        <taxon>Dothideomycetes</taxon>
        <taxon>Dothideomycetes incertae sedis</taxon>
        <taxon>Coniosporium</taxon>
    </lineage>
</organism>
<dbReference type="EMBL" id="JAWDJW010006523">
    <property type="protein sequence ID" value="KAK3064401.1"/>
    <property type="molecule type" value="Genomic_DNA"/>
</dbReference>
<comment type="caution">
    <text evidence="1">The sequence shown here is derived from an EMBL/GenBank/DDBJ whole genome shotgun (WGS) entry which is preliminary data.</text>
</comment>
<proteinExistence type="predicted"/>